<dbReference type="SUPFAM" id="SSF53448">
    <property type="entry name" value="Nucleotide-diphospho-sugar transferases"/>
    <property type="match status" value="1"/>
</dbReference>
<protein>
    <recommendedName>
        <fullName evidence="3">Glycosyl transferase</fullName>
    </recommendedName>
</protein>
<dbReference type="InterPro" id="IPR029044">
    <property type="entry name" value="Nucleotide-diphossugar_trans"/>
</dbReference>
<dbReference type="Proteomes" id="UP000249725">
    <property type="component" value="Unassembled WGS sequence"/>
</dbReference>
<gene>
    <name evidence="1" type="ORF">DJ018_08160</name>
</gene>
<organism evidence="1 2">
    <name type="scientific">Phenylobacterium deserti</name>
    <dbReference type="NCBI Taxonomy" id="1914756"/>
    <lineage>
        <taxon>Bacteria</taxon>
        <taxon>Pseudomonadati</taxon>
        <taxon>Pseudomonadota</taxon>
        <taxon>Alphaproteobacteria</taxon>
        <taxon>Caulobacterales</taxon>
        <taxon>Caulobacteraceae</taxon>
        <taxon>Phenylobacterium</taxon>
    </lineage>
</organism>
<evidence type="ECO:0000313" key="2">
    <source>
        <dbReference type="Proteomes" id="UP000249725"/>
    </source>
</evidence>
<dbReference type="AlphaFoldDB" id="A0A328AUN1"/>
<evidence type="ECO:0008006" key="3">
    <source>
        <dbReference type="Google" id="ProtNLM"/>
    </source>
</evidence>
<reference evidence="2" key="1">
    <citation type="submission" date="2018-05" db="EMBL/GenBank/DDBJ databases">
        <authorList>
            <person name="Li X."/>
        </authorList>
    </citation>
    <scope>NUCLEOTIDE SEQUENCE [LARGE SCALE GENOMIC DNA]</scope>
    <source>
        <strain evidence="2">YIM 73061</strain>
    </source>
</reference>
<dbReference type="RefSeq" id="WP_111514321.1">
    <property type="nucleotide sequence ID" value="NZ_QFYR01000001.1"/>
</dbReference>
<name>A0A328AUN1_9CAUL</name>
<keyword evidence="2" id="KW-1185">Reference proteome</keyword>
<sequence>MKVLCYSSFTFSYLNRARVLFQTVRRFHPEWELVALITDEPPPGFVFDVANEPFDRVVHARDLGVPNFESWLFKHDVVEICTAVKGPFIHQACSWGSDAVIYLDPDTALFASLEPLERWLEEYDILLTPHLTEPNDDSVAIQDNDLSASRTGIFNLGFVAVRTTGEGARFAKWWNDRLLSYCYDDIPNGLFVDQRWCDHVPALFDKVKVVRDPGYNVASWNLSTRKLAIGKDGAITVNGVPLRFWHFTKLGPTGDTMTKKYAGDNFPVYEIWSWYKRQVTAVTDDAIPGRWWAYGTYDDGAPIAKAHRVLYRQRTDLQKAYPNPYATGRDSFRRWLEVEGA</sequence>
<evidence type="ECO:0000313" key="1">
    <source>
        <dbReference type="EMBL" id="RAK57871.1"/>
    </source>
</evidence>
<dbReference type="EMBL" id="QFYR01000001">
    <property type="protein sequence ID" value="RAK57871.1"/>
    <property type="molecule type" value="Genomic_DNA"/>
</dbReference>
<accession>A0A328AUN1</accession>
<comment type="caution">
    <text evidence="1">The sequence shown here is derived from an EMBL/GenBank/DDBJ whole genome shotgun (WGS) entry which is preliminary data.</text>
</comment>
<dbReference type="Gene3D" id="3.90.550.10">
    <property type="entry name" value="Spore Coat Polysaccharide Biosynthesis Protein SpsA, Chain A"/>
    <property type="match status" value="1"/>
</dbReference>
<proteinExistence type="predicted"/>
<dbReference type="OrthoDB" id="118340at2"/>